<feature type="compositionally biased region" description="Basic and acidic residues" evidence="3">
    <location>
        <begin position="345"/>
        <end position="357"/>
    </location>
</feature>
<dbReference type="EMBL" id="ML978751">
    <property type="protein sequence ID" value="KAF2083929.1"/>
    <property type="molecule type" value="Genomic_DNA"/>
</dbReference>
<dbReference type="PANTHER" id="PTHR13395:SF6">
    <property type="entry name" value="SISTER CHROMATID COHESION PROTEIN DCC1"/>
    <property type="match status" value="1"/>
</dbReference>
<keyword evidence="2" id="KW-0235">DNA replication</keyword>
<evidence type="ECO:0000256" key="1">
    <source>
        <dbReference type="ARBA" id="ARBA00007017"/>
    </source>
</evidence>
<dbReference type="GO" id="GO:0000785">
    <property type="term" value="C:chromatin"/>
    <property type="evidence" value="ECO:0007669"/>
    <property type="project" value="TreeGrafter"/>
</dbReference>
<evidence type="ECO:0000256" key="2">
    <source>
        <dbReference type="ARBA" id="ARBA00022705"/>
    </source>
</evidence>
<sequence length="357" mass="38922">MATQDLSGVPFASANEQQNFRLMELPEPLLELLSSPEPPTLAIKSLPPPKQSNVAQAQNSAHAVLCTPGKTYHLRQVQTSNSVLLAEPTEIQENPDAIPVTAISAIASCGHMLELHPVSDSPLPLLRNAVPLFESPAQARVETWPRRGAAEVFADIPFSDEECQRACVELAAFELEGAMVRPSDEALLANWRGLISAATAEGINLASQFQMQDLLRMMEEDETCCAPLVQATLRLLSLDEEAGADVWEWATVNRSKSIMWVGCMLLRVRSSAGPLMTATFLDEWKDALPEAWRDDVDLVTIKDEYILPTSTTIVHKSNAASLPSIPTGAAPAAAPAKGPRKWHDKFKATRRESGSQR</sequence>
<comment type="similarity">
    <text evidence="1">Belongs to the DCC1 family.</text>
</comment>
<dbReference type="GO" id="GO:0031390">
    <property type="term" value="C:Ctf18 RFC-like complex"/>
    <property type="evidence" value="ECO:0007669"/>
    <property type="project" value="InterPro"/>
</dbReference>
<organism evidence="4 5">
    <name type="scientific">Saccharata proteae CBS 121410</name>
    <dbReference type="NCBI Taxonomy" id="1314787"/>
    <lineage>
        <taxon>Eukaryota</taxon>
        <taxon>Fungi</taxon>
        <taxon>Dikarya</taxon>
        <taxon>Ascomycota</taxon>
        <taxon>Pezizomycotina</taxon>
        <taxon>Dothideomycetes</taxon>
        <taxon>Dothideomycetes incertae sedis</taxon>
        <taxon>Botryosphaeriales</taxon>
        <taxon>Saccharataceae</taxon>
        <taxon>Saccharata</taxon>
    </lineage>
</organism>
<comment type="caution">
    <text evidence="4">The sequence shown here is derived from an EMBL/GenBank/DDBJ whole genome shotgun (WGS) entry which is preliminary data.</text>
</comment>
<gene>
    <name evidence="4" type="ORF">K490DRAFT_50404</name>
</gene>
<dbReference type="Pfam" id="PF09724">
    <property type="entry name" value="Dcc1"/>
    <property type="match status" value="1"/>
</dbReference>
<evidence type="ECO:0000313" key="4">
    <source>
        <dbReference type="EMBL" id="KAF2083929.1"/>
    </source>
</evidence>
<dbReference type="PANTHER" id="PTHR13395">
    <property type="entry name" value="SISTER CHROMATID COHESION PROTEIN DCC1-RELATED"/>
    <property type="match status" value="1"/>
</dbReference>
<name>A0A9P4HQ46_9PEZI</name>
<evidence type="ECO:0008006" key="6">
    <source>
        <dbReference type="Google" id="ProtNLM"/>
    </source>
</evidence>
<dbReference type="InterPro" id="IPR019128">
    <property type="entry name" value="Dcc1"/>
</dbReference>
<reference evidence="4" key="1">
    <citation type="journal article" date="2020" name="Stud. Mycol.">
        <title>101 Dothideomycetes genomes: a test case for predicting lifestyles and emergence of pathogens.</title>
        <authorList>
            <person name="Haridas S."/>
            <person name="Albert R."/>
            <person name="Binder M."/>
            <person name="Bloem J."/>
            <person name="Labutti K."/>
            <person name="Salamov A."/>
            <person name="Andreopoulos B."/>
            <person name="Baker S."/>
            <person name="Barry K."/>
            <person name="Bills G."/>
            <person name="Bluhm B."/>
            <person name="Cannon C."/>
            <person name="Castanera R."/>
            <person name="Culley D."/>
            <person name="Daum C."/>
            <person name="Ezra D."/>
            <person name="Gonzalez J."/>
            <person name="Henrissat B."/>
            <person name="Kuo A."/>
            <person name="Liang C."/>
            <person name="Lipzen A."/>
            <person name="Lutzoni F."/>
            <person name="Magnuson J."/>
            <person name="Mondo S."/>
            <person name="Nolan M."/>
            <person name="Ohm R."/>
            <person name="Pangilinan J."/>
            <person name="Park H.-J."/>
            <person name="Ramirez L."/>
            <person name="Alfaro M."/>
            <person name="Sun H."/>
            <person name="Tritt A."/>
            <person name="Yoshinaga Y."/>
            <person name="Zwiers L.-H."/>
            <person name="Turgeon B."/>
            <person name="Goodwin S."/>
            <person name="Spatafora J."/>
            <person name="Crous P."/>
            <person name="Grigoriev I."/>
        </authorList>
    </citation>
    <scope>NUCLEOTIDE SEQUENCE</scope>
    <source>
        <strain evidence="4">CBS 121410</strain>
    </source>
</reference>
<protein>
    <recommendedName>
        <fullName evidence="6">Sister chromatid cohesion protein-like protein Dcc1</fullName>
    </recommendedName>
</protein>
<dbReference type="OrthoDB" id="5199543at2759"/>
<evidence type="ECO:0000256" key="3">
    <source>
        <dbReference type="SAM" id="MobiDB-lite"/>
    </source>
</evidence>
<evidence type="ECO:0000313" key="5">
    <source>
        <dbReference type="Proteomes" id="UP000799776"/>
    </source>
</evidence>
<dbReference type="GO" id="GO:0034088">
    <property type="term" value="P:maintenance of mitotic sister chromatid cohesion"/>
    <property type="evidence" value="ECO:0007669"/>
    <property type="project" value="TreeGrafter"/>
</dbReference>
<accession>A0A9P4HQ46</accession>
<dbReference type="Proteomes" id="UP000799776">
    <property type="component" value="Unassembled WGS sequence"/>
</dbReference>
<feature type="region of interest" description="Disordered" evidence="3">
    <location>
        <begin position="324"/>
        <end position="357"/>
    </location>
</feature>
<keyword evidence="5" id="KW-1185">Reference proteome</keyword>
<proteinExistence type="inferred from homology"/>
<dbReference type="GO" id="GO:0000775">
    <property type="term" value="C:chromosome, centromeric region"/>
    <property type="evidence" value="ECO:0007669"/>
    <property type="project" value="TreeGrafter"/>
</dbReference>
<dbReference type="GO" id="GO:0006260">
    <property type="term" value="P:DNA replication"/>
    <property type="evidence" value="ECO:0007669"/>
    <property type="project" value="UniProtKB-KW"/>
</dbReference>
<dbReference type="AlphaFoldDB" id="A0A9P4HQ46"/>